<keyword evidence="3" id="KW-1185">Reference proteome</keyword>
<name>A0A2X0JIK6_9ACTN</name>
<keyword evidence="1" id="KW-0812">Transmembrane</keyword>
<comment type="caution">
    <text evidence="2">The sequence shown here is derived from an EMBL/GenBank/DDBJ whole genome shotgun (WGS) entry which is preliminary data.</text>
</comment>
<evidence type="ECO:0008006" key="4">
    <source>
        <dbReference type="Google" id="ProtNLM"/>
    </source>
</evidence>
<evidence type="ECO:0000313" key="3">
    <source>
        <dbReference type="Proteomes" id="UP000248889"/>
    </source>
</evidence>
<dbReference type="AlphaFoldDB" id="A0A2X0JIK6"/>
<feature type="transmembrane region" description="Helical" evidence="1">
    <location>
        <begin position="16"/>
        <end position="36"/>
    </location>
</feature>
<keyword evidence="1" id="KW-1133">Transmembrane helix</keyword>
<dbReference type="OrthoDB" id="3854647at2"/>
<feature type="transmembrane region" description="Helical" evidence="1">
    <location>
        <begin position="114"/>
        <end position="135"/>
    </location>
</feature>
<keyword evidence="1" id="KW-0472">Membrane</keyword>
<accession>A0A2X0JIK6</accession>
<dbReference type="PROSITE" id="PS51257">
    <property type="entry name" value="PROKAR_LIPOPROTEIN"/>
    <property type="match status" value="1"/>
</dbReference>
<sequence>MVYRDRKPMTRGKRGVAAAILVLVGVLMVGGCANMLRYTAGWSGTPGTFRLLSCETVGSGKGQHTECSGLYRSDDRRTTDPDAVMSHAYAPGTVVAVERAGTGTYYPTGFGPDAGALAGISFGLLFLSVAGLACVQLSRRYPSATPGGRPRAAELPRPLGSLTRFFSFVGLGGLGAFVFFLIAALATNGI</sequence>
<reference evidence="2 3" key="1">
    <citation type="submission" date="2018-06" db="EMBL/GenBank/DDBJ databases">
        <title>Streptacidiphilus pinicola sp. nov., isolated from pine grove soil.</title>
        <authorList>
            <person name="Roh S.G."/>
            <person name="Park S."/>
            <person name="Kim M.-K."/>
            <person name="Yun B.-R."/>
            <person name="Park J."/>
            <person name="Kim M.J."/>
            <person name="Kim Y.S."/>
            <person name="Kim S.B."/>
        </authorList>
    </citation>
    <scope>NUCLEOTIDE SEQUENCE [LARGE SCALE GENOMIC DNA]</scope>
    <source>
        <strain evidence="2 3">MMS16-CNU450</strain>
    </source>
</reference>
<feature type="transmembrane region" description="Helical" evidence="1">
    <location>
        <begin position="165"/>
        <end position="186"/>
    </location>
</feature>
<evidence type="ECO:0000313" key="2">
    <source>
        <dbReference type="EMBL" id="RAG87558.1"/>
    </source>
</evidence>
<dbReference type="RefSeq" id="WP_111498713.1">
    <property type="nucleotide sequence ID" value="NZ_QKYN01000006.1"/>
</dbReference>
<dbReference type="Proteomes" id="UP000248889">
    <property type="component" value="Unassembled WGS sequence"/>
</dbReference>
<organism evidence="2 3">
    <name type="scientific">Streptacidiphilus pinicola</name>
    <dbReference type="NCBI Taxonomy" id="2219663"/>
    <lineage>
        <taxon>Bacteria</taxon>
        <taxon>Bacillati</taxon>
        <taxon>Actinomycetota</taxon>
        <taxon>Actinomycetes</taxon>
        <taxon>Kitasatosporales</taxon>
        <taxon>Streptomycetaceae</taxon>
        <taxon>Streptacidiphilus</taxon>
    </lineage>
</organism>
<gene>
    <name evidence="2" type="ORF">DN069_00775</name>
</gene>
<protein>
    <recommendedName>
        <fullName evidence="4">DUF3592 domain-containing protein</fullName>
    </recommendedName>
</protein>
<dbReference type="EMBL" id="QKYN01000006">
    <property type="protein sequence ID" value="RAG87558.1"/>
    <property type="molecule type" value="Genomic_DNA"/>
</dbReference>
<proteinExistence type="predicted"/>
<evidence type="ECO:0000256" key="1">
    <source>
        <dbReference type="SAM" id="Phobius"/>
    </source>
</evidence>